<feature type="domain" description="F5/8 type C" evidence="2">
    <location>
        <begin position="18"/>
        <end position="180"/>
    </location>
</feature>
<dbReference type="EnsemblMetazoa" id="G8735.1">
    <property type="protein sequence ID" value="G8735.1:cds"/>
    <property type="gene ID" value="G8735"/>
</dbReference>
<organism evidence="3 4">
    <name type="scientific">Magallana gigas</name>
    <name type="common">Pacific oyster</name>
    <name type="synonym">Crassostrea gigas</name>
    <dbReference type="NCBI Taxonomy" id="29159"/>
    <lineage>
        <taxon>Eukaryota</taxon>
        <taxon>Metazoa</taxon>
        <taxon>Spiralia</taxon>
        <taxon>Lophotrochozoa</taxon>
        <taxon>Mollusca</taxon>
        <taxon>Bivalvia</taxon>
        <taxon>Autobranchia</taxon>
        <taxon>Pteriomorphia</taxon>
        <taxon>Ostreida</taxon>
        <taxon>Ostreoidea</taxon>
        <taxon>Ostreidae</taxon>
        <taxon>Magallana</taxon>
    </lineage>
</organism>
<protein>
    <recommendedName>
        <fullName evidence="2">F5/8 type C domain-containing protein</fullName>
    </recommendedName>
</protein>
<evidence type="ECO:0000313" key="3">
    <source>
        <dbReference type="EnsemblMetazoa" id="G8735.1:cds"/>
    </source>
</evidence>
<keyword evidence="1" id="KW-1133">Transmembrane helix</keyword>
<name>A0A8W8P3I7_MAGGI</name>
<evidence type="ECO:0000259" key="2">
    <source>
        <dbReference type="PROSITE" id="PS50022"/>
    </source>
</evidence>
<evidence type="ECO:0000256" key="1">
    <source>
        <dbReference type="SAM" id="Phobius"/>
    </source>
</evidence>
<dbReference type="Pfam" id="PF22633">
    <property type="entry name" value="F5_F8_type_C_2"/>
    <property type="match status" value="1"/>
</dbReference>
<dbReference type="SUPFAM" id="SSF49785">
    <property type="entry name" value="Galactose-binding domain-like"/>
    <property type="match status" value="1"/>
</dbReference>
<proteinExistence type="predicted"/>
<dbReference type="InterPro" id="IPR051941">
    <property type="entry name" value="BG_Antigen-Binding_Lectin"/>
</dbReference>
<accession>A0A8W8P3I7</accession>
<dbReference type="AlphaFoldDB" id="A0A8W8P3I7"/>
<keyword evidence="4" id="KW-1185">Reference proteome</keyword>
<dbReference type="PANTHER" id="PTHR45713">
    <property type="entry name" value="FTP DOMAIN-CONTAINING PROTEIN"/>
    <property type="match status" value="1"/>
</dbReference>
<dbReference type="InterPro" id="IPR008979">
    <property type="entry name" value="Galactose-bd-like_sf"/>
</dbReference>
<sequence>MIAVPWTLFVSFHGYVSCYENLSRRPTTVLTQSSTYNAQTASIANDGDVQTDELHCSHTAHNHAKAWLQVDFGQPYMINNVIIHYRREGDESSSWKQYRFRQFYLDASNNSAIQTTTSQRTRCYTDNTTAPDLPPNIIDIPCKQTARYVIVETTYDAPEDDYLDEHGAILEICEIKVYGCGKTNGICIKGCTQGQYGDTCDETCSHACAGGTCDQQKGTCNAGCKQNWTGRLCDVCDATHYGTACSMECNIRACLRENHAKEMLINCLNNTCNDVTGSCKDGCAFGKFGDFCNETCDEHCVSYWHEDTEKYKKLKESNLETLFILYGMIAALCVSLIVNGCMIKWNLRRDQYKGQDVNQKTMTKHFPHQDSISPQDIYDKVGDDTKYEDLGQLSGSSHYDQLELIKSS</sequence>
<dbReference type="Proteomes" id="UP000005408">
    <property type="component" value="Unassembled WGS sequence"/>
</dbReference>
<dbReference type="PROSITE" id="PS50022">
    <property type="entry name" value="FA58C_3"/>
    <property type="match status" value="1"/>
</dbReference>
<dbReference type="PANTHER" id="PTHR45713:SF6">
    <property type="entry name" value="F5_8 TYPE C DOMAIN-CONTAINING PROTEIN"/>
    <property type="match status" value="1"/>
</dbReference>
<keyword evidence="1" id="KW-0812">Transmembrane</keyword>
<dbReference type="InterPro" id="IPR000421">
    <property type="entry name" value="FA58C"/>
</dbReference>
<evidence type="ECO:0000313" key="4">
    <source>
        <dbReference type="Proteomes" id="UP000005408"/>
    </source>
</evidence>
<keyword evidence="1" id="KW-0472">Membrane</keyword>
<reference evidence="3" key="1">
    <citation type="submission" date="2022-08" db="UniProtKB">
        <authorList>
            <consortium name="EnsemblMetazoa"/>
        </authorList>
    </citation>
    <scope>IDENTIFICATION</scope>
    <source>
        <strain evidence="3">05x7-T-G4-1.051#20</strain>
    </source>
</reference>
<dbReference type="Gene3D" id="2.60.120.260">
    <property type="entry name" value="Galactose-binding domain-like"/>
    <property type="match status" value="1"/>
</dbReference>
<feature type="transmembrane region" description="Helical" evidence="1">
    <location>
        <begin position="323"/>
        <end position="343"/>
    </location>
</feature>